<feature type="compositionally biased region" description="Basic and acidic residues" evidence="1">
    <location>
        <begin position="329"/>
        <end position="341"/>
    </location>
</feature>
<sequence length="661" mass="75746">MGIKTYIYRREAADSPTRLVTSSGGYSIPSNSEVVVVFPNGLSDVEAESFLEKLNKGTSDYPDIGLSRYVIVCGERIPVEMYHSYRQSPSPSKTFSLQVQRWLDGQISQNGEPFLPINSRIGSGQLTIQRQTQYLSLIDAKDKLHAGVRFETSKVKCELESWIAHSPQINEPVKLLEWVDQWINKNYSEEKIYDILVEKLFKGASASTHKCVEAELEGLLQQLRSVTERCIIYLKRRLNAHFLAFERAEHLSVILDEENNTGAFNLVENQTEELFSFLLLSSTSTTTSSGHNRAGIDDRLGSLITMSHTAISSAFSEMGNDSNNIISEDQEHRTRKPDYREQLPSLDKNNTQENIEAESEVQLEHEIKETEITRFGARAKHLVELDIREEPSNPMMINQLRNVRQKWFKDEVTRIVEHHRSKMATLGGEYAIDFDTMQEEVEERTFGLNKAVHKAKKKRAFPATEVDLDREDTRSAEQYSKDCKNLASQICQRALKELQQGTEAAKIVLLFSRGEKAQPSEKVVKPRAKNNLGVGGSIEGKYDLHITQSQQSRNYFFQPDSLRNQKQRTGRKAILDDAILVQGDAKRSSKRRKIHPEDEQLTFSFDVTLYLEGKWKHFSAKQIEEIWGHKKFLGKPDSFHLKRLKRLCEDTQEEKELNFKP</sequence>
<evidence type="ECO:0000313" key="2">
    <source>
        <dbReference type="EMBL" id="USQ15254.1"/>
    </source>
</evidence>
<feature type="region of interest" description="Disordered" evidence="1">
    <location>
        <begin position="318"/>
        <end position="345"/>
    </location>
</feature>
<dbReference type="RefSeq" id="WP_252582491.1">
    <property type="nucleotide sequence ID" value="NZ_CP071528.1"/>
</dbReference>
<keyword evidence="2" id="KW-0614">Plasmid</keyword>
<protein>
    <submittedName>
        <fullName evidence="2">Uncharacterized protein</fullName>
    </submittedName>
</protein>
<evidence type="ECO:0000313" key="3">
    <source>
        <dbReference type="Proteomes" id="UP001057474"/>
    </source>
</evidence>
<evidence type="ECO:0000256" key="1">
    <source>
        <dbReference type="SAM" id="MobiDB-lite"/>
    </source>
</evidence>
<reference evidence="2" key="1">
    <citation type="submission" date="2021-03" db="EMBL/GenBank/DDBJ databases">
        <title>Legionella lytica PCM 2298.</title>
        <authorList>
            <person name="Koper P."/>
        </authorList>
    </citation>
    <scope>NUCLEOTIDE SEQUENCE</scope>
    <source>
        <strain evidence="2">PCM 2298</strain>
        <plasmid evidence="2">pLlyPCM2298_1</plasmid>
    </source>
</reference>
<name>A0ABY4YDS5_9GAMM</name>
<dbReference type="Proteomes" id="UP001057474">
    <property type="component" value="Plasmid pLlyPCM2298_1"/>
</dbReference>
<dbReference type="EMBL" id="CP071528">
    <property type="protein sequence ID" value="USQ15254.1"/>
    <property type="molecule type" value="Genomic_DNA"/>
</dbReference>
<organism evidence="2 3">
    <name type="scientific">Legionella lytica</name>
    <dbReference type="NCBI Taxonomy" id="96232"/>
    <lineage>
        <taxon>Bacteria</taxon>
        <taxon>Pseudomonadati</taxon>
        <taxon>Pseudomonadota</taxon>
        <taxon>Gammaproteobacteria</taxon>
        <taxon>Legionellales</taxon>
        <taxon>Legionellaceae</taxon>
        <taxon>Legionella</taxon>
    </lineage>
</organism>
<geneLocation type="plasmid" evidence="2 3">
    <name>pLlyPCM2298_1</name>
</geneLocation>
<gene>
    <name evidence="2" type="ORF">J2N86_14930</name>
</gene>
<proteinExistence type="predicted"/>
<keyword evidence="3" id="KW-1185">Reference proteome</keyword>
<accession>A0ABY4YDS5</accession>
<feature type="compositionally biased region" description="Polar residues" evidence="1">
    <location>
        <begin position="318"/>
        <end position="327"/>
    </location>
</feature>